<organism evidence="1 2">
    <name type="scientific">Clonostachys byssicola</name>
    <dbReference type="NCBI Taxonomy" id="160290"/>
    <lineage>
        <taxon>Eukaryota</taxon>
        <taxon>Fungi</taxon>
        <taxon>Dikarya</taxon>
        <taxon>Ascomycota</taxon>
        <taxon>Pezizomycotina</taxon>
        <taxon>Sordariomycetes</taxon>
        <taxon>Hypocreomycetidae</taxon>
        <taxon>Hypocreales</taxon>
        <taxon>Bionectriaceae</taxon>
        <taxon>Clonostachys</taxon>
    </lineage>
</organism>
<gene>
    <name evidence="1" type="ORF">CBYS24578_00004021</name>
</gene>
<proteinExistence type="predicted"/>
<dbReference type="EMBL" id="CABFNO020001536">
    <property type="protein sequence ID" value="CAG9995944.1"/>
    <property type="molecule type" value="Genomic_DNA"/>
</dbReference>
<evidence type="ECO:0000313" key="1">
    <source>
        <dbReference type="EMBL" id="CAG9995944.1"/>
    </source>
</evidence>
<protein>
    <submittedName>
        <fullName evidence="1">Uncharacterized protein</fullName>
    </submittedName>
</protein>
<dbReference type="AlphaFoldDB" id="A0A9N9Y4E2"/>
<sequence length="67" mass="7041">MALTLKLGEAALILALDMLGHPARGNETGICESPGIVLSPELELMLLNTLCLCGVQSAIRLVIGIRN</sequence>
<reference evidence="2" key="1">
    <citation type="submission" date="2019-06" db="EMBL/GenBank/DDBJ databases">
        <authorList>
            <person name="Broberg M."/>
        </authorList>
    </citation>
    <scope>NUCLEOTIDE SEQUENCE [LARGE SCALE GENOMIC DNA]</scope>
</reference>
<comment type="caution">
    <text evidence="1">The sequence shown here is derived from an EMBL/GenBank/DDBJ whole genome shotgun (WGS) entry which is preliminary data.</text>
</comment>
<keyword evidence="2" id="KW-1185">Reference proteome</keyword>
<reference evidence="1 2" key="2">
    <citation type="submission" date="2021-10" db="EMBL/GenBank/DDBJ databases">
        <authorList>
            <person name="Piombo E."/>
        </authorList>
    </citation>
    <scope>NUCLEOTIDE SEQUENCE [LARGE SCALE GENOMIC DNA]</scope>
</reference>
<accession>A0A9N9Y4E2</accession>
<evidence type="ECO:0000313" key="2">
    <source>
        <dbReference type="Proteomes" id="UP000754883"/>
    </source>
</evidence>
<name>A0A9N9Y4E2_9HYPO</name>
<dbReference type="Proteomes" id="UP000754883">
    <property type="component" value="Unassembled WGS sequence"/>
</dbReference>